<feature type="transmembrane region" description="Helical" evidence="1">
    <location>
        <begin position="374"/>
        <end position="403"/>
    </location>
</feature>
<dbReference type="Proteomes" id="UP000250245">
    <property type="component" value="Unassembled WGS sequence"/>
</dbReference>
<feature type="transmembrane region" description="Helical" evidence="1">
    <location>
        <begin position="337"/>
        <end position="362"/>
    </location>
</feature>
<keyword evidence="1" id="KW-0472">Membrane</keyword>
<protein>
    <submittedName>
        <fullName evidence="2">Phage-related protein</fullName>
    </submittedName>
</protein>
<gene>
    <name evidence="2" type="primary">yqbO</name>
    <name evidence="2" type="ORF">NCTC11820_01197</name>
</gene>
<dbReference type="RefSeq" id="WP_013189362.1">
    <property type="nucleotide sequence ID" value="NZ_CP068112.1"/>
</dbReference>
<evidence type="ECO:0000313" key="3">
    <source>
        <dbReference type="Proteomes" id="UP000250245"/>
    </source>
</evidence>
<dbReference type="GeneID" id="55565511"/>
<proteinExistence type="predicted"/>
<keyword evidence="1" id="KW-1133">Transmembrane helix</keyword>
<dbReference type="AlphaFoldDB" id="A0A2X2YPH9"/>
<evidence type="ECO:0000313" key="2">
    <source>
        <dbReference type="EMBL" id="SQB64843.1"/>
    </source>
</evidence>
<organism evidence="2 3">
    <name type="scientific">Mobiluncus curtisii</name>
    <dbReference type="NCBI Taxonomy" id="2051"/>
    <lineage>
        <taxon>Bacteria</taxon>
        <taxon>Bacillati</taxon>
        <taxon>Actinomycetota</taxon>
        <taxon>Actinomycetes</taxon>
        <taxon>Actinomycetales</taxon>
        <taxon>Actinomycetaceae</taxon>
        <taxon>Mobiluncus</taxon>
    </lineage>
</organism>
<dbReference type="PANTHER" id="PTHR37813:SF1">
    <property type="entry name" value="FELS-2 PROPHAGE PROTEIN"/>
    <property type="match status" value="1"/>
</dbReference>
<dbReference type="OMA" id="WIKSAWS"/>
<reference evidence="2 3" key="1">
    <citation type="submission" date="2018-06" db="EMBL/GenBank/DDBJ databases">
        <authorList>
            <consortium name="Pathogen Informatics"/>
            <person name="Doyle S."/>
        </authorList>
    </citation>
    <scope>NUCLEOTIDE SEQUENCE [LARGE SCALE GENOMIC DNA]</scope>
    <source>
        <strain evidence="2 3">NCTC11820</strain>
    </source>
</reference>
<dbReference type="PANTHER" id="PTHR37813">
    <property type="entry name" value="FELS-2 PROPHAGE PROTEIN"/>
    <property type="match status" value="1"/>
</dbReference>
<name>A0A2X2YPH9_9ACTO</name>
<evidence type="ECO:0000256" key="1">
    <source>
        <dbReference type="SAM" id="Phobius"/>
    </source>
</evidence>
<sequence>MASRPTITIEILASARKAKQELDSLHGKMKGAFSKIGGVAKGTAIAMAGAGAGVVAFGVKAVKSASDLQQSVGAIDAVFKGNASQMHAWANTAAKDVGLTKNEFNELGTLIGSQLKNGGTAMDQLAPKTNKLITLGADLSSMYGGTTREAVEALSSALKGERDPIERYGVTLKQAQIDAEAASLGFEKVGGSLSAEANQAATLSLIMKQTADAHGNFARESDTLAHQQQVLGAQFENIKAKIGMALLPAVSKILQLVAEKGMPVIEKMTDTLANNLEPVAMQLANWIVTVMLPAIQMILPLLGAILAAIAPIISQIVQMLMPAITQLTAMITTHPALFGALATAIVGVAGGFKLFAAGLNIAKIAANGLKIVQLALNAAFAANPIGLVITIIAALVAAIMVAWNTNEGFRNAVIGAWNAIKTACETIWNGIVAFFQAVWEGIKTIFVTYLNFVFNFYKTIFNGIKAFGEMIWNGIVAFFQAVWEGIKAIFVTYLNFVLNFWKTVWNTVKTVFTTIWNAIKAFATAIWNAIKTIFTTWLNAIKAFWEKTWNAIKVFFVKIFTTMQSIVTKVLTTIRNIFVNTFKAITNTIKKAFEIIVNTIKTAFKVMVDAVKKGVNQVVNFVKGIGGRIKSAIGNLGDILLGPGKAIMDGFLRGIKNGFNTVKDFVSGIGEWIAAHKGPIDYDRVLLEPAGKAIMDGLMNGMDSKRGKLRDQLKELTNDIANNTFQAPDFELGALTNADNRSKHHPEIHIHVNALTPTMEVGRVVAQALESYLQANGRGLVYA</sequence>
<dbReference type="EMBL" id="UASJ01000001">
    <property type="protein sequence ID" value="SQB64843.1"/>
    <property type="molecule type" value="Genomic_DNA"/>
</dbReference>
<feature type="transmembrane region" description="Helical" evidence="1">
    <location>
        <begin position="297"/>
        <end position="317"/>
    </location>
</feature>
<accession>A0A2X2YPH9</accession>
<dbReference type="InterPro" id="IPR016024">
    <property type="entry name" value="ARM-type_fold"/>
</dbReference>
<keyword evidence="1" id="KW-0812">Transmembrane</keyword>
<dbReference type="Gene3D" id="1.20.120.20">
    <property type="entry name" value="Apolipoprotein"/>
    <property type="match status" value="1"/>
</dbReference>
<dbReference type="SUPFAM" id="SSF48371">
    <property type="entry name" value="ARM repeat"/>
    <property type="match status" value="1"/>
</dbReference>